<accession>A0A6J6YMW9</accession>
<protein>
    <submittedName>
        <fullName evidence="1">Unannotated protein</fullName>
    </submittedName>
</protein>
<proteinExistence type="predicted"/>
<name>A0A6J6YMW9_9ZZZZ</name>
<reference evidence="1" key="1">
    <citation type="submission" date="2020-05" db="EMBL/GenBank/DDBJ databases">
        <authorList>
            <person name="Chiriac C."/>
            <person name="Salcher M."/>
            <person name="Ghai R."/>
            <person name="Kavagutti S V."/>
        </authorList>
    </citation>
    <scope>NUCLEOTIDE SEQUENCE</scope>
</reference>
<organism evidence="1">
    <name type="scientific">freshwater metagenome</name>
    <dbReference type="NCBI Taxonomy" id="449393"/>
    <lineage>
        <taxon>unclassified sequences</taxon>
        <taxon>metagenomes</taxon>
        <taxon>ecological metagenomes</taxon>
    </lineage>
</organism>
<dbReference type="AlphaFoldDB" id="A0A6J6YMW9"/>
<gene>
    <name evidence="1" type="ORF">UFOPK3026_00852</name>
</gene>
<evidence type="ECO:0000313" key="1">
    <source>
        <dbReference type="EMBL" id="CAB4806627.1"/>
    </source>
</evidence>
<sequence>MKPSCSRRLLTEINESPGFTVKLVATGLPLVTESGGFTCRKYHMPVAPTDNNTVITTVSAISTVRLSGRPSRGCVSNSLLRHATGPSHGSSIHFSVLLLSRLLRSTCLRFMIYGDLHDQANLVTSQRLQFCQQLFDEPVRSYLLQSLIR</sequence>
<dbReference type="EMBL" id="CAFAAP010000121">
    <property type="protein sequence ID" value="CAB4806627.1"/>
    <property type="molecule type" value="Genomic_DNA"/>
</dbReference>